<name>A0A0D0HEI9_9BACT</name>
<organism evidence="1 2">
    <name type="scientific">Prevotella pectinovora</name>
    <dbReference type="NCBI Taxonomy" id="1602169"/>
    <lineage>
        <taxon>Bacteria</taxon>
        <taxon>Pseudomonadati</taxon>
        <taxon>Bacteroidota</taxon>
        <taxon>Bacteroidia</taxon>
        <taxon>Bacteroidales</taxon>
        <taxon>Prevotellaceae</taxon>
        <taxon>Prevotella</taxon>
    </lineage>
</organism>
<comment type="caution">
    <text evidence="1">The sequence shown here is derived from an EMBL/GenBank/DDBJ whole genome shotgun (WGS) entry which is preliminary data.</text>
</comment>
<evidence type="ECO:0008006" key="3">
    <source>
        <dbReference type="Google" id="ProtNLM"/>
    </source>
</evidence>
<proteinExistence type="predicted"/>
<dbReference type="InterPro" id="IPR010921">
    <property type="entry name" value="Trp_repressor/repl_initiator"/>
</dbReference>
<dbReference type="AlphaFoldDB" id="A0A0D0HEI9"/>
<keyword evidence="2" id="KW-1185">Reference proteome</keyword>
<gene>
    <name evidence="1" type="ORF">ST44_03415</name>
</gene>
<reference evidence="1 2" key="1">
    <citation type="submission" date="2015-01" db="EMBL/GenBank/DDBJ databases">
        <title>Comparative genomics of non-oral Prevotella species.</title>
        <authorList>
            <person name="Accetto T."/>
            <person name="Nograsek B."/>
            <person name="Avgustin G."/>
        </authorList>
    </citation>
    <scope>NUCLEOTIDE SEQUENCE [LARGE SCALE GENOMIC DNA]</scope>
    <source>
        <strain evidence="1 2">P5-119</strain>
    </source>
</reference>
<accession>A0A0D0HEI9</accession>
<protein>
    <recommendedName>
        <fullName evidence="3">HTH luxR-type domain-containing protein</fullName>
    </recommendedName>
</protein>
<evidence type="ECO:0000313" key="2">
    <source>
        <dbReference type="Proteomes" id="UP000032046"/>
    </source>
</evidence>
<dbReference type="SUPFAM" id="SSF48295">
    <property type="entry name" value="TrpR-like"/>
    <property type="match status" value="1"/>
</dbReference>
<dbReference type="GO" id="GO:0043565">
    <property type="term" value="F:sequence-specific DNA binding"/>
    <property type="evidence" value="ECO:0007669"/>
    <property type="project" value="InterPro"/>
</dbReference>
<dbReference type="Proteomes" id="UP000032046">
    <property type="component" value="Unassembled WGS sequence"/>
</dbReference>
<evidence type="ECO:0000313" key="1">
    <source>
        <dbReference type="EMBL" id="KIP63622.1"/>
    </source>
</evidence>
<sequence length="76" mass="8535">MLFPSFKLSLFSICTMSAQDFLMCLLIKVSDLSDSRIAVLLGRGRSTISKAKSKLQRRLLGKDCTGEEFDKFLKSL</sequence>
<dbReference type="EMBL" id="JXQK01000040">
    <property type="protein sequence ID" value="KIP63622.1"/>
    <property type="molecule type" value="Genomic_DNA"/>
</dbReference>